<gene>
    <name evidence="1" type="ORF">PCOR1329_LOCUS64431</name>
</gene>
<name>A0ABN9W6A0_9DINO</name>
<evidence type="ECO:0000313" key="1">
    <source>
        <dbReference type="EMBL" id="CAK0881664.1"/>
    </source>
</evidence>
<protein>
    <recommendedName>
        <fullName evidence="3">Secreted protein</fullName>
    </recommendedName>
</protein>
<accession>A0ABN9W6A0</accession>
<evidence type="ECO:0000313" key="2">
    <source>
        <dbReference type="Proteomes" id="UP001189429"/>
    </source>
</evidence>
<dbReference type="Proteomes" id="UP001189429">
    <property type="component" value="Unassembled WGS sequence"/>
</dbReference>
<comment type="caution">
    <text evidence="1">The sequence shown here is derived from an EMBL/GenBank/DDBJ whole genome shotgun (WGS) entry which is preliminary data.</text>
</comment>
<reference evidence="1" key="1">
    <citation type="submission" date="2023-10" db="EMBL/GenBank/DDBJ databases">
        <authorList>
            <person name="Chen Y."/>
            <person name="Shah S."/>
            <person name="Dougan E. K."/>
            <person name="Thang M."/>
            <person name="Chan C."/>
        </authorList>
    </citation>
    <scope>NUCLEOTIDE SEQUENCE [LARGE SCALE GENOMIC DNA]</scope>
</reference>
<proteinExistence type="predicted"/>
<sequence length="140" mass="15259">MIRPPVVGTVLCGWRRVAAAAGTEHAARKAARRRGDPGVQHHRVLLGDVQQGQHEVELRLTGRTSGCSRQLRSSSAYTMSMFSPKSATIQHHCDSSSGARHRRRIRHIPGTRRGRTVNPQSKDGQPSQGCLCILASSAHP</sequence>
<organism evidence="1 2">
    <name type="scientific">Prorocentrum cordatum</name>
    <dbReference type="NCBI Taxonomy" id="2364126"/>
    <lineage>
        <taxon>Eukaryota</taxon>
        <taxon>Sar</taxon>
        <taxon>Alveolata</taxon>
        <taxon>Dinophyceae</taxon>
        <taxon>Prorocentrales</taxon>
        <taxon>Prorocentraceae</taxon>
        <taxon>Prorocentrum</taxon>
    </lineage>
</organism>
<keyword evidence="2" id="KW-1185">Reference proteome</keyword>
<evidence type="ECO:0008006" key="3">
    <source>
        <dbReference type="Google" id="ProtNLM"/>
    </source>
</evidence>
<dbReference type="EMBL" id="CAUYUJ010018214">
    <property type="protein sequence ID" value="CAK0881664.1"/>
    <property type="molecule type" value="Genomic_DNA"/>
</dbReference>